<dbReference type="PANTHER" id="PTHR10809">
    <property type="entry name" value="VESICLE-ASSOCIATED MEMBRANE PROTEIN-ASSOCIATED PROTEIN"/>
    <property type="match status" value="1"/>
</dbReference>
<gene>
    <name evidence="6" type="ORF">CAEBREN_09124</name>
</gene>
<keyword evidence="7" id="KW-1185">Reference proteome</keyword>
<dbReference type="OrthoDB" id="264603at2759"/>
<organism evidence="7">
    <name type="scientific">Caenorhabditis brenneri</name>
    <name type="common">Nematode worm</name>
    <dbReference type="NCBI Taxonomy" id="135651"/>
    <lineage>
        <taxon>Eukaryota</taxon>
        <taxon>Metazoa</taxon>
        <taxon>Ecdysozoa</taxon>
        <taxon>Nematoda</taxon>
        <taxon>Chromadorea</taxon>
        <taxon>Rhabditida</taxon>
        <taxon>Rhabditina</taxon>
        <taxon>Rhabditomorpha</taxon>
        <taxon>Rhabditoidea</taxon>
        <taxon>Rhabditidae</taxon>
        <taxon>Peloderinae</taxon>
        <taxon>Caenorhabditis</taxon>
    </lineage>
</organism>
<proteinExistence type="inferred from homology"/>
<keyword evidence="4" id="KW-0812">Transmembrane</keyword>
<evidence type="ECO:0000256" key="3">
    <source>
        <dbReference type="SAM" id="MobiDB-lite"/>
    </source>
</evidence>
<dbReference type="eggNOG" id="KOG0439">
    <property type="taxonomic scope" value="Eukaryota"/>
</dbReference>
<name>G0MZS2_CAEBE</name>
<keyword evidence="4" id="KW-0472">Membrane</keyword>
<dbReference type="GO" id="GO:0005789">
    <property type="term" value="C:endoplasmic reticulum membrane"/>
    <property type="evidence" value="ECO:0007669"/>
    <property type="project" value="InterPro"/>
</dbReference>
<dbReference type="GO" id="GO:0090158">
    <property type="term" value="P:endoplasmic reticulum membrane organization"/>
    <property type="evidence" value="ECO:0007669"/>
    <property type="project" value="TreeGrafter"/>
</dbReference>
<dbReference type="PROSITE" id="PS50202">
    <property type="entry name" value="MSP"/>
    <property type="match status" value="1"/>
</dbReference>
<dbReference type="Proteomes" id="UP000008068">
    <property type="component" value="Unassembled WGS sequence"/>
</dbReference>
<dbReference type="InterPro" id="IPR008962">
    <property type="entry name" value="PapD-like_sf"/>
</dbReference>
<evidence type="ECO:0000256" key="4">
    <source>
        <dbReference type="SAM" id="Phobius"/>
    </source>
</evidence>
<dbReference type="STRING" id="135651.G0MZS2"/>
<accession>G0MZS2</accession>
<dbReference type="InterPro" id="IPR000535">
    <property type="entry name" value="MSP_dom"/>
</dbReference>
<dbReference type="FunCoup" id="G0MZS2">
    <property type="interactions" value="9"/>
</dbReference>
<evidence type="ECO:0000313" key="7">
    <source>
        <dbReference type="Proteomes" id="UP000008068"/>
    </source>
</evidence>
<feature type="compositionally biased region" description="Polar residues" evidence="3">
    <location>
        <begin position="135"/>
        <end position="150"/>
    </location>
</feature>
<reference evidence="7" key="1">
    <citation type="submission" date="2011-07" db="EMBL/GenBank/DDBJ databases">
        <authorList>
            <consortium name="Caenorhabditis brenneri Sequencing and Analysis Consortium"/>
            <person name="Wilson R.K."/>
        </authorList>
    </citation>
    <scope>NUCLEOTIDE SEQUENCE [LARGE SCALE GENOMIC DNA]</scope>
    <source>
        <strain evidence="7">PB2801</strain>
    </source>
</reference>
<dbReference type="Gene3D" id="2.60.40.10">
    <property type="entry name" value="Immunoglobulins"/>
    <property type="match status" value="1"/>
</dbReference>
<feature type="transmembrane region" description="Helical" evidence="4">
    <location>
        <begin position="303"/>
        <end position="324"/>
    </location>
</feature>
<dbReference type="GO" id="GO:0061817">
    <property type="term" value="P:endoplasmic reticulum-plasma membrane tethering"/>
    <property type="evidence" value="ECO:0007669"/>
    <property type="project" value="TreeGrafter"/>
</dbReference>
<evidence type="ECO:0000256" key="2">
    <source>
        <dbReference type="RuleBase" id="RU003425"/>
    </source>
</evidence>
<keyword evidence="2" id="KW-0963">Cytoplasm</keyword>
<keyword evidence="4" id="KW-1133">Transmembrane helix</keyword>
<protein>
    <recommendedName>
        <fullName evidence="2">Major sperm protein</fullName>
    </recommendedName>
</protein>
<keyword evidence="2" id="KW-0206">Cytoskeleton</keyword>
<dbReference type="Pfam" id="PF00635">
    <property type="entry name" value="Motile_Sperm"/>
    <property type="match status" value="1"/>
</dbReference>
<dbReference type="InterPro" id="IPR016763">
    <property type="entry name" value="VAP"/>
</dbReference>
<dbReference type="InterPro" id="IPR013783">
    <property type="entry name" value="Ig-like_fold"/>
</dbReference>
<dbReference type="OMA" id="HERHRFM"/>
<evidence type="ECO:0000256" key="1">
    <source>
        <dbReference type="ARBA" id="ARBA00008932"/>
    </source>
</evidence>
<feature type="domain" description="MSP" evidence="5">
    <location>
        <begin position="15"/>
        <end position="137"/>
    </location>
</feature>
<evidence type="ECO:0000259" key="5">
    <source>
        <dbReference type="PROSITE" id="PS50202"/>
    </source>
</evidence>
<feature type="region of interest" description="Disordered" evidence="3">
    <location>
        <begin position="135"/>
        <end position="187"/>
    </location>
</feature>
<dbReference type="PANTHER" id="PTHR10809:SF164">
    <property type="entry name" value="MAJOR SPERM PROTEIN"/>
    <property type="match status" value="1"/>
</dbReference>
<dbReference type="GO" id="GO:0005886">
    <property type="term" value="C:plasma membrane"/>
    <property type="evidence" value="ECO:0007669"/>
    <property type="project" value="TreeGrafter"/>
</dbReference>
<comment type="function">
    <text evidence="2">Central component in molecular interactions underlying sperm crawling. Forms an extensive filament system that extends from sperm villipoda, along the leading edge of the pseudopod.</text>
</comment>
<dbReference type="AlphaFoldDB" id="G0MZS2"/>
<sequence length="345" mass="38159">METKQSMDCILKDPSAQAKPVVPRLITVNPLNIIIEPSSGQIDKTLELKNIYPCRIAFRIQTNGPTRYTVCPNKGFLSIGEKSMIQISMIDGSKYQSNHQFIVQAKPAPGDFADRKLIWKQPNVLGILTNTRVKTMRPGQSLTKSQSKSPSAHLAPVDSSGANSPAPADSNESLVTPSVPSWSKTANSIDHGKFADNINDLALKVKKAIAEKNTKTSEMVAVVNQIKSIEVELDRQAQLVNELSERVKKGEMQYSNLVMHEQNLRSEMERYKPNCRGPSSAGIHDLHATVRSGSIKCYNCDEYLLYLFALIFTRIIIVQLHLIASIHSLQARSLPLANDASAPQR</sequence>
<comment type="similarity">
    <text evidence="1">Belongs to the VAMP-associated protein (VAP) (TC 9.B.17) family.</text>
</comment>
<dbReference type="SUPFAM" id="SSF49354">
    <property type="entry name" value="PapD-like"/>
    <property type="match status" value="1"/>
</dbReference>
<dbReference type="EMBL" id="GL379822">
    <property type="protein sequence ID" value="EGT48271.1"/>
    <property type="molecule type" value="Genomic_DNA"/>
</dbReference>
<feature type="compositionally biased region" description="Polar residues" evidence="3">
    <location>
        <begin position="170"/>
        <end position="187"/>
    </location>
</feature>
<dbReference type="InParanoid" id="G0MZS2"/>
<dbReference type="HOGENOM" id="CLU_086155_0_0_1"/>
<evidence type="ECO:0000313" key="6">
    <source>
        <dbReference type="EMBL" id="EGT48271.1"/>
    </source>
</evidence>
<dbReference type="GO" id="GO:0033149">
    <property type="term" value="F:FFAT motif binding"/>
    <property type="evidence" value="ECO:0007669"/>
    <property type="project" value="TreeGrafter"/>
</dbReference>